<dbReference type="Pfam" id="PF13843">
    <property type="entry name" value="DDE_Tnp_1_7"/>
    <property type="match status" value="1"/>
</dbReference>
<dbReference type="InterPro" id="IPR052638">
    <property type="entry name" value="PiggyBac_TE-derived"/>
</dbReference>
<dbReference type="InterPro" id="IPR029526">
    <property type="entry name" value="PGBD"/>
</dbReference>
<organism evidence="2 3">
    <name type="scientific">Periplaneta americana</name>
    <name type="common">American cockroach</name>
    <name type="synonym">Blatta americana</name>
    <dbReference type="NCBI Taxonomy" id="6978"/>
    <lineage>
        <taxon>Eukaryota</taxon>
        <taxon>Metazoa</taxon>
        <taxon>Ecdysozoa</taxon>
        <taxon>Arthropoda</taxon>
        <taxon>Hexapoda</taxon>
        <taxon>Insecta</taxon>
        <taxon>Pterygota</taxon>
        <taxon>Neoptera</taxon>
        <taxon>Polyneoptera</taxon>
        <taxon>Dictyoptera</taxon>
        <taxon>Blattodea</taxon>
        <taxon>Blattoidea</taxon>
        <taxon>Blattidae</taxon>
        <taxon>Blattinae</taxon>
        <taxon>Periplaneta</taxon>
    </lineage>
</organism>
<feature type="domain" description="PiggyBac transposable element-derived protein" evidence="1">
    <location>
        <begin position="248"/>
        <end position="327"/>
    </location>
</feature>
<dbReference type="Proteomes" id="UP001148838">
    <property type="component" value="Unassembled WGS sequence"/>
</dbReference>
<accession>A0ABQ8TAF7</accession>
<sequence length="552" mass="63809">MSLDKLEADQHDNEQDITRLLGGQRNVTPVLNKKYIKNQARLLAVVQRYEEYKDSGQMDIYLRTVVYTSKFNPRFHKIPRKVKVKSLTVHKILAIAEDKESTVNNIAIGPPFEEKEAETDQDLDLSYSEAQDKVDHLPARILRSRAPLEFDAGYHSDTSAVSAITRTFGIYTKKCSNTASKNNEANYFKSKMEQRQQSKNFRIKKRSPDIRPYAKDLLTEKEQNPLYMLLDQRYKTGERGVEKHGESLWKPTDMQLSQHLVHNLNTSMEEILILIGILLLSGYHKLPSRRLYWKSDSDVHVPLVPESMRHNRFDELLRFLHLTNNDRLDVLILSINLLSKRLKVEIYKTVMLPVALYGCETSTLTLREEQRLRMFENKVHRKIFGAKRKEVTGESYTAQNWTHFGRALAYDETGPEFKSSAWHTYIRGGQSPGCEGFCPGSPLLSLPPTSNFHNFFFNIISASNKKRGTHLFLFDVTPAVHRGRCSSQFRPYTDNDNPQRRIGVPDQGTTFSLSWELNDSGGRQRYDRHIPEIWHWDSPGEECVVHRLVVPT</sequence>
<name>A0ABQ8TAF7_PERAM</name>
<keyword evidence="3" id="KW-1185">Reference proteome</keyword>
<gene>
    <name evidence="2" type="ORF">ANN_04612</name>
</gene>
<protein>
    <recommendedName>
        <fullName evidence="1">PiggyBac transposable element-derived protein domain-containing protein</fullName>
    </recommendedName>
</protein>
<reference evidence="2 3" key="1">
    <citation type="journal article" date="2022" name="Allergy">
        <title>Genome assembly and annotation of Periplaneta americana reveal a comprehensive cockroach allergen profile.</title>
        <authorList>
            <person name="Wang L."/>
            <person name="Xiong Q."/>
            <person name="Saelim N."/>
            <person name="Wang L."/>
            <person name="Nong W."/>
            <person name="Wan A.T."/>
            <person name="Shi M."/>
            <person name="Liu X."/>
            <person name="Cao Q."/>
            <person name="Hui J.H.L."/>
            <person name="Sookrung N."/>
            <person name="Leung T.F."/>
            <person name="Tungtrongchitr A."/>
            <person name="Tsui S.K.W."/>
        </authorList>
    </citation>
    <scope>NUCLEOTIDE SEQUENCE [LARGE SCALE GENOMIC DNA]</scope>
    <source>
        <strain evidence="2">PWHHKU_190912</strain>
    </source>
</reference>
<dbReference type="PANTHER" id="PTHR47055:SF3">
    <property type="entry name" value="PHORBOL-ESTER_DAG-TYPE DOMAIN-CONTAINING PROTEIN"/>
    <property type="match status" value="1"/>
</dbReference>
<comment type="caution">
    <text evidence="2">The sequence shown here is derived from an EMBL/GenBank/DDBJ whole genome shotgun (WGS) entry which is preliminary data.</text>
</comment>
<proteinExistence type="predicted"/>
<evidence type="ECO:0000313" key="3">
    <source>
        <dbReference type="Proteomes" id="UP001148838"/>
    </source>
</evidence>
<dbReference type="PANTHER" id="PTHR47055">
    <property type="entry name" value="DDE_TNP_1_7 DOMAIN-CONTAINING PROTEIN"/>
    <property type="match status" value="1"/>
</dbReference>
<dbReference type="EMBL" id="JAJSOF020000013">
    <property type="protein sequence ID" value="KAJ4442966.1"/>
    <property type="molecule type" value="Genomic_DNA"/>
</dbReference>
<evidence type="ECO:0000259" key="1">
    <source>
        <dbReference type="Pfam" id="PF13843"/>
    </source>
</evidence>
<evidence type="ECO:0000313" key="2">
    <source>
        <dbReference type="EMBL" id="KAJ4442966.1"/>
    </source>
</evidence>